<gene>
    <name evidence="3" type="ORF">QBC33DRAFT_547352</name>
</gene>
<reference evidence="3" key="1">
    <citation type="submission" date="2023-06" db="EMBL/GenBank/DDBJ databases">
        <title>Genome-scale phylogeny and comparative genomics of the fungal order Sordariales.</title>
        <authorList>
            <consortium name="Lawrence Berkeley National Laboratory"/>
            <person name="Hensen N."/>
            <person name="Bonometti L."/>
            <person name="Westerberg I."/>
            <person name="Brannstrom I.O."/>
            <person name="Guillou S."/>
            <person name="Cros-Aarteil S."/>
            <person name="Calhoun S."/>
            <person name="Haridas S."/>
            <person name="Kuo A."/>
            <person name="Mondo S."/>
            <person name="Pangilinan J."/>
            <person name="Riley R."/>
            <person name="Labutti K."/>
            <person name="Andreopoulos B."/>
            <person name="Lipzen A."/>
            <person name="Chen C."/>
            <person name="Yanf M."/>
            <person name="Daum C."/>
            <person name="Ng V."/>
            <person name="Clum A."/>
            <person name="Steindorff A."/>
            <person name="Ohm R."/>
            <person name="Martin F."/>
            <person name="Silar P."/>
            <person name="Natvig D."/>
            <person name="Lalanne C."/>
            <person name="Gautier V."/>
            <person name="Ament-Velasquez S.L."/>
            <person name="Kruys A."/>
            <person name="Hutchinson M.I."/>
            <person name="Powell A.J."/>
            <person name="Barry K."/>
            <person name="Miller A.N."/>
            <person name="Grigoriev I.V."/>
            <person name="Debuchy R."/>
            <person name="Gladieux P."/>
            <person name="Thoren M.H."/>
            <person name="Johannesson H."/>
        </authorList>
    </citation>
    <scope>NUCLEOTIDE SEQUENCE</scope>
    <source>
        <strain evidence="3">8032-3</strain>
    </source>
</reference>
<feature type="transmembrane region" description="Helical" evidence="1">
    <location>
        <begin position="187"/>
        <end position="211"/>
    </location>
</feature>
<dbReference type="RefSeq" id="XP_060280675.1">
    <property type="nucleotide sequence ID" value="XM_060428724.1"/>
</dbReference>
<sequence>MIRRRTAICPVVASLVSICIAVILLASGTAPGNGKDNYWLSVNTSRVGHQIVQLTPGSNTGTIEGIFEDDTSRSLVNITAAVDDGVQDIQGQVVSNLVQKLGVKDTYKLYLTKACEGDYENPDDPHSGSAMKRCVDYEDRKHGLRNISSSMPSYFILGNTNISVPLVVAMGSTVESLLSLATQGAHAMLVLIIIGTASVGIALFGSVVTAVQGFRCPVVWINMCFAILGATALLIFAATATAIVVGGASAVDRMGTAWDIKTARGGPFLTMAWISACFSLVGSSYWFAVWFVEFRGMALIRKARNVDEIGNWKGILSELGRDMRVHVEKTEGSTGSIHGSQ</sequence>
<dbReference type="GO" id="GO:0031505">
    <property type="term" value="P:fungal-type cell wall organization"/>
    <property type="evidence" value="ECO:0007669"/>
    <property type="project" value="TreeGrafter"/>
</dbReference>
<dbReference type="EMBL" id="MU839020">
    <property type="protein sequence ID" value="KAK1764462.1"/>
    <property type="molecule type" value="Genomic_DNA"/>
</dbReference>
<dbReference type="InterPro" id="IPR052413">
    <property type="entry name" value="SUR7_domain"/>
</dbReference>
<comment type="caution">
    <text evidence="3">The sequence shown here is derived from an EMBL/GenBank/DDBJ whole genome shotgun (WGS) entry which is preliminary data.</text>
</comment>
<accession>A0AAJ0BUY5</accession>
<feature type="transmembrane region" description="Helical" evidence="1">
    <location>
        <begin position="271"/>
        <end position="292"/>
    </location>
</feature>
<dbReference type="GO" id="GO:0005886">
    <property type="term" value="C:plasma membrane"/>
    <property type="evidence" value="ECO:0007669"/>
    <property type="project" value="InterPro"/>
</dbReference>
<keyword evidence="1" id="KW-0472">Membrane</keyword>
<keyword evidence="4" id="KW-1185">Reference proteome</keyword>
<organism evidence="3 4">
    <name type="scientific">Phialemonium atrogriseum</name>
    <dbReference type="NCBI Taxonomy" id="1093897"/>
    <lineage>
        <taxon>Eukaryota</taxon>
        <taxon>Fungi</taxon>
        <taxon>Dikarya</taxon>
        <taxon>Ascomycota</taxon>
        <taxon>Pezizomycotina</taxon>
        <taxon>Sordariomycetes</taxon>
        <taxon>Sordariomycetidae</taxon>
        <taxon>Cephalothecales</taxon>
        <taxon>Cephalothecaceae</taxon>
        <taxon>Phialemonium</taxon>
    </lineage>
</organism>
<evidence type="ECO:0008006" key="5">
    <source>
        <dbReference type="Google" id="ProtNLM"/>
    </source>
</evidence>
<dbReference type="InterPro" id="IPR009571">
    <property type="entry name" value="SUR7/Rim9-like_fungi"/>
</dbReference>
<evidence type="ECO:0000313" key="4">
    <source>
        <dbReference type="Proteomes" id="UP001244011"/>
    </source>
</evidence>
<dbReference type="AlphaFoldDB" id="A0AAJ0BUY5"/>
<evidence type="ECO:0000256" key="2">
    <source>
        <dbReference type="SAM" id="SignalP"/>
    </source>
</evidence>
<feature type="transmembrane region" description="Helical" evidence="1">
    <location>
        <begin position="218"/>
        <end position="251"/>
    </location>
</feature>
<name>A0AAJ0BUY5_9PEZI</name>
<keyword evidence="2" id="KW-0732">Signal</keyword>
<dbReference type="Pfam" id="PF06687">
    <property type="entry name" value="SUR7"/>
    <property type="match status" value="1"/>
</dbReference>
<protein>
    <recommendedName>
        <fullName evidence="5">Sur7 protein</fullName>
    </recommendedName>
</protein>
<proteinExistence type="predicted"/>
<dbReference type="PANTHER" id="PTHR28019:SF7">
    <property type="entry name" value="SUR7 PROTEIN"/>
    <property type="match status" value="1"/>
</dbReference>
<dbReference type="GO" id="GO:0051285">
    <property type="term" value="C:cell cortex of cell tip"/>
    <property type="evidence" value="ECO:0007669"/>
    <property type="project" value="TreeGrafter"/>
</dbReference>
<evidence type="ECO:0000313" key="3">
    <source>
        <dbReference type="EMBL" id="KAK1764462.1"/>
    </source>
</evidence>
<dbReference type="PANTHER" id="PTHR28019">
    <property type="entry name" value="CELL MEMBRANE PROTEIN YLR413W-RELATED"/>
    <property type="match status" value="1"/>
</dbReference>
<dbReference type="Proteomes" id="UP001244011">
    <property type="component" value="Unassembled WGS sequence"/>
</dbReference>
<feature type="signal peptide" evidence="2">
    <location>
        <begin position="1"/>
        <end position="34"/>
    </location>
</feature>
<keyword evidence="1" id="KW-0812">Transmembrane</keyword>
<feature type="chain" id="PRO_5042494692" description="Sur7 protein" evidence="2">
    <location>
        <begin position="35"/>
        <end position="341"/>
    </location>
</feature>
<dbReference type="GeneID" id="85311911"/>
<keyword evidence="1" id="KW-1133">Transmembrane helix</keyword>
<evidence type="ECO:0000256" key="1">
    <source>
        <dbReference type="SAM" id="Phobius"/>
    </source>
</evidence>